<name>A0A4Y5TVD6_9CAUD</name>
<dbReference type="KEGG" id="vg:55616159"/>
<reference evidence="1 2" key="1">
    <citation type="submission" date="2019-04" db="EMBL/GenBank/DDBJ databases">
        <authorList>
            <person name="Gao M."/>
            <person name="Bai C."/>
            <person name="Tong Y."/>
            <person name="Xu X."/>
        </authorList>
    </citation>
    <scope>NUCLEOTIDE SEQUENCE [LARGE SCALE GENOMIC DNA]</scope>
    <source>
        <strain evidence="1 2">Vibrio alginolyticus VA1</strain>
    </source>
</reference>
<proteinExistence type="predicted"/>
<evidence type="ECO:0000313" key="1">
    <source>
        <dbReference type="EMBL" id="QDB73322.1"/>
    </source>
</evidence>
<dbReference type="GeneID" id="55616159"/>
<dbReference type="Proteomes" id="UP000318470">
    <property type="component" value="Segment"/>
</dbReference>
<accession>A0A4Y5TVD6</accession>
<organism evidence="1 2">
    <name type="scientific">Vibrio phage VAP7</name>
    <dbReference type="NCBI Taxonomy" id="2584487"/>
    <lineage>
        <taxon>Viruses</taxon>
        <taxon>Duplodnaviria</taxon>
        <taxon>Heunggongvirae</taxon>
        <taxon>Uroviricota</taxon>
        <taxon>Caudoviricetes</taxon>
        <taxon>Pantevenvirales</taxon>
        <taxon>Ackermannviridae</taxon>
        <taxon>Vapseptimavirus</taxon>
        <taxon>Vapseptimavirus VAP7</taxon>
    </lineage>
</organism>
<dbReference type="RefSeq" id="YP_009845796.1">
    <property type="nucleotide sequence ID" value="NC_048765.1"/>
</dbReference>
<evidence type="ECO:0000313" key="2">
    <source>
        <dbReference type="Proteomes" id="UP000318470"/>
    </source>
</evidence>
<protein>
    <submittedName>
        <fullName evidence="1">Uncharacterized protein</fullName>
    </submittedName>
</protein>
<keyword evidence="2" id="KW-1185">Reference proteome</keyword>
<sequence>MTLHVRAEGAYKDGEELYQRVNGVYVKVESLHERVNGAYINVFSHSAGDFPAPGPNQIEFGYRPLNVKPITGGWYGGNILWWMNAGSGFTPDDHENVVAQIQYTVPVGKKLKLERFRFATNEQNELVKMAVYEVTDLTARTPTTLIHTVDINIGDVPTEQRPKFIEVDTSLQALYLEAGKTYGLGIIGDGLSLPEQSTSSGAGLLKYTSPDVNPPADLSAATADTSWYILPFSVLGTLEDV</sequence>
<dbReference type="EMBL" id="MK795384">
    <property type="protein sequence ID" value="QDB73322.1"/>
    <property type="molecule type" value="Genomic_DNA"/>
</dbReference>